<evidence type="ECO:0000313" key="2">
    <source>
        <dbReference type="EMBL" id="MDF1610942.1"/>
    </source>
</evidence>
<organism evidence="2 3">
    <name type="scientific">Stygiobacter electus</name>
    <dbReference type="NCBI Taxonomy" id="3032292"/>
    <lineage>
        <taxon>Bacteria</taxon>
        <taxon>Pseudomonadati</taxon>
        <taxon>Ignavibacteriota</taxon>
        <taxon>Ignavibacteria</taxon>
        <taxon>Ignavibacteriales</taxon>
        <taxon>Melioribacteraceae</taxon>
        <taxon>Stygiobacter</taxon>
    </lineage>
</organism>
<dbReference type="Proteomes" id="UP001221302">
    <property type="component" value="Unassembled WGS sequence"/>
</dbReference>
<gene>
    <name evidence="2" type="ORF">P0M35_02160</name>
</gene>
<keyword evidence="3" id="KW-1185">Reference proteome</keyword>
<evidence type="ECO:0008006" key="4">
    <source>
        <dbReference type="Google" id="ProtNLM"/>
    </source>
</evidence>
<name>A0AAE3NZE5_9BACT</name>
<protein>
    <recommendedName>
        <fullName evidence="4">Lipoprotein</fullName>
    </recommendedName>
</protein>
<accession>A0AAE3NZE5</accession>
<comment type="caution">
    <text evidence="2">The sequence shown here is derived from an EMBL/GenBank/DDBJ whole genome shotgun (WGS) entry which is preliminary data.</text>
</comment>
<dbReference type="PROSITE" id="PS51257">
    <property type="entry name" value="PROKAR_LIPOPROTEIN"/>
    <property type="match status" value="1"/>
</dbReference>
<reference evidence="2" key="1">
    <citation type="submission" date="2023-03" db="EMBL/GenBank/DDBJ databases">
        <title>Stygiobacter electus gen. nov., sp. nov., facultatively anaerobic thermotolerant bacterium of the class Ignavibacteria from a well of Yessentuki mineral water deposit.</title>
        <authorList>
            <person name="Podosokorskaya O.A."/>
            <person name="Elcheninov A.G."/>
            <person name="Petrova N.F."/>
            <person name="Zavarzina D.G."/>
            <person name="Kublanov I.V."/>
            <person name="Merkel A.Y."/>
        </authorList>
    </citation>
    <scope>NUCLEOTIDE SEQUENCE</scope>
    <source>
        <strain evidence="2">09-Me</strain>
    </source>
</reference>
<feature type="chain" id="PRO_5042061912" description="Lipoprotein" evidence="1">
    <location>
        <begin position="24"/>
        <end position="282"/>
    </location>
</feature>
<dbReference type="EMBL" id="JARGDL010000002">
    <property type="protein sequence ID" value="MDF1610942.1"/>
    <property type="molecule type" value="Genomic_DNA"/>
</dbReference>
<feature type="signal peptide" evidence="1">
    <location>
        <begin position="1"/>
        <end position="23"/>
    </location>
</feature>
<evidence type="ECO:0000313" key="3">
    <source>
        <dbReference type="Proteomes" id="UP001221302"/>
    </source>
</evidence>
<dbReference type="AlphaFoldDB" id="A0AAE3NZE5"/>
<proteinExistence type="predicted"/>
<sequence length="282" mass="33480">MNWKNLLIIFFAFILVVSCTSKSGESGDAATSQSKDEKLREYNLQVQKEQTQNRFPCDTISLKEYILNNYEAGTYLVEFDKTFTYNIPKPAVIYFKDTTNYILAVIAKSKPGERNIETKNVIGYESSFINLDSTKLGTAFFWLTLFECKDGEFNRLWESEVPIHGGFNRMSIKTWKPKNIKYVELNYEDGIISGHRNYNFYLIDGWKKPPHLMETYVGLTHKRTMANINNDKFPDYWEYRFTSHFWEDSLRTIKLIDSIPFYWSTKRNLYITDKNPRWFRKY</sequence>
<dbReference type="RefSeq" id="WP_321534708.1">
    <property type="nucleotide sequence ID" value="NZ_JARGDL010000002.1"/>
</dbReference>
<evidence type="ECO:0000256" key="1">
    <source>
        <dbReference type="SAM" id="SignalP"/>
    </source>
</evidence>
<keyword evidence="1" id="KW-0732">Signal</keyword>